<organism evidence="1 2">
    <name type="scientific">Evansella caseinilytica</name>
    <dbReference type="NCBI Taxonomy" id="1503961"/>
    <lineage>
        <taxon>Bacteria</taxon>
        <taxon>Bacillati</taxon>
        <taxon>Bacillota</taxon>
        <taxon>Bacilli</taxon>
        <taxon>Bacillales</taxon>
        <taxon>Bacillaceae</taxon>
        <taxon>Evansella</taxon>
    </lineage>
</organism>
<protein>
    <recommendedName>
        <fullName evidence="3">Thioredoxin reductase</fullName>
    </recommendedName>
</protein>
<proteinExistence type="predicted"/>
<dbReference type="Gene3D" id="3.50.50.60">
    <property type="entry name" value="FAD/NAD(P)-binding domain"/>
    <property type="match status" value="2"/>
</dbReference>
<dbReference type="EMBL" id="FNPI01000001">
    <property type="protein sequence ID" value="SDY23743.1"/>
    <property type="molecule type" value="Genomic_DNA"/>
</dbReference>
<evidence type="ECO:0000313" key="1">
    <source>
        <dbReference type="EMBL" id="SDY23743.1"/>
    </source>
</evidence>
<evidence type="ECO:0000313" key="2">
    <source>
        <dbReference type="Proteomes" id="UP000198935"/>
    </source>
</evidence>
<reference evidence="2" key="1">
    <citation type="submission" date="2016-10" db="EMBL/GenBank/DDBJ databases">
        <authorList>
            <person name="Varghese N."/>
            <person name="Submissions S."/>
        </authorList>
    </citation>
    <scope>NUCLEOTIDE SEQUENCE [LARGE SCALE GENOMIC DNA]</scope>
    <source>
        <strain evidence="2">SP</strain>
    </source>
</reference>
<dbReference type="AlphaFoldDB" id="A0A1H3I7N0"/>
<dbReference type="Proteomes" id="UP000198935">
    <property type="component" value="Unassembled WGS sequence"/>
</dbReference>
<keyword evidence="2" id="KW-1185">Reference proteome</keyword>
<dbReference type="STRING" id="1503961.SAMN05421736_101742"/>
<accession>A0A1H3I7N0</accession>
<dbReference type="PRINTS" id="PR00368">
    <property type="entry name" value="FADPNR"/>
</dbReference>
<name>A0A1H3I7N0_9BACI</name>
<dbReference type="SUPFAM" id="SSF51905">
    <property type="entry name" value="FAD/NAD(P)-binding domain"/>
    <property type="match status" value="1"/>
</dbReference>
<sequence length="88" mass="9512">MRNQLFDVAIIGGGPARLNAALLLGRARKKLAVINEGREFRKTNIPGVYSAGDAASRLHQAIAVASKVAFAAAVINNERNTEAWRRNL</sequence>
<dbReference type="InterPro" id="IPR036188">
    <property type="entry name" value="FAD/NAD-bd_sf"/>
</dbReference>
<evidence type="ECO:0008006" key="3">
    <source>
        <dbReference type="Google" id="ProtNLM"/>
    </source>
</evidence>
<gene>
    <name evidence="1" type="ORF">SAMN05421736_101742</name>
</gene>